<sequence length="230" mass="25263">MSQATSTASTECFFNGCTNSVMHGSWKCEFHKNRAKCTGSSSCHNQVFARNLCVRHGGKKPCIHSGCTGNARIGNYCSRHGASTSKKMCTEEGCTKVAHARQKCVRHGGGRRCRIDACEAHARNGGFCFRHSRLQAAGFFLEGAPAPSFMSLMPIAKDEATPVMPSYEWKPMMDGTESDEMLMEIFLGKATPALHTFDLLPHEDVFSHEAFFDPMMSLVDIDGIPVGTWI</sequence>
<gene>
    <name evidence="1" type="ORF">SPRG_13430</name>
</gene>
<reference evidence="1 2" key="1">
    <citation type="journal article" date="2013" name="PLoS Genet.">
        <title>Distinctive expansion of potential virulence genes in the genome of the oomycete fish pathogen Saprolegnia parasitica.</title>
        <authorList>
            <person name="Jiang R.H."/>
            <person name="de Bruijn I."/>
            <person name="Haas B.J."/>
            <person name="Belmonte R."/>
            <person name="Lobach L."/>
            <person name="Christie J."/>
            <person name="van den Ackerveken G."/>
            <person name="Bottin A."/>
            <person name="Bulone V."/>
            <person name="Diaz-Moreno S.M."/>
            <person name="Dumas B."/>
            <person name="Fan L."/>
            <person name="Gaulin E."/>
            <person name="Govers F."/>
            <person name="Grenville-Briggs L.J."/>
            <person name="Horner N.R."/>
            <person name="Levin J.Z."/>
            <person name="Mammella M."/>
            <person name="Meijer H.J."/>
            <person name="Morris P."/>
            <person name="Nusbaum C."/>
            <person name="Oome S."/>
            <person name="Phillips A.J."/>
            <person name="van Rooyen D."/>
            <person name="Rzeszutek E."/>
            <person name="Saraiva M."/>
            <person name="Secombes C.J."/>
            <person name="Seidl M.F."/>
            <person name="Snel B."/>
            <person name="Stassen J.H."/>
            <person name="Sykes S."/>
            <person name="Tripathy S."/>
            <person name="van den Berg H."/>
            <person name="Vega-Arreguin J.C."/>
            <person name="Wawra S."/>
            <person name="Young S.K."/>
            <person name="Zeng Q."/>
            <person name="Dieguez-Uribeondo J."/>
            <person name="Russ C."/>
            <person name="Tyler B.M."/>
            <person name="van West P."/>
        </authorList>
    </citation>
    <scope>NUCLEOTIDE SEQUENCE [LARGE SCALE GENOMIC DNA]</scope>
    <source>
        <strain evidence="1 2">CBS 223.65</strain>
    </source>
</reference>
<dbReference type="PANTHER" id="PTHR31827:SF1">
    <property type="entry name" value="EMB|CAB89363.1"/>
    <property type="match status" value="1"/>
</dbReference>
<dbReference type="Proteomes" id="UP000030745">
    <property type="component" value="Unassembled WGS sequence"/>
</dbReference>
<dbReference type="RefSeq" id="XP_012208643.1">
    <property type="nucleotide sequence ID" value="XM_012353253.1"/>
</dbReference>
<name>A0A067BR29_SAPPC</name>
<protein>
    <submittedName>
        <fullName evidence="1">Uncharacterized protein</fullName>
    </submittedName>
</protein>
<dbReference type="STRING" id="695850.A0A067BR29"/>
<dbReference type="OrthoDB" id="69459at2759"/>
<keyword evidence="2" id="KW-1185">Reference proteome</keyword>
<dbReference type="VEuPathDB" id="FungiDB:SPRG_13430"/>
<evidence type="ECO:0000313" key="1">
    <source>
        <dbReference type="EMBL" id="KDO20678.1"/>
    </source>
</evidence>
<accession>A0A067BR29</accession>
<dbReference type="OMA" id="FSHEAFF"/>
<dbReference type="AlphaFoldDB" id="A0A067BR29"/>
<dbReference type="EMBL" id="KK583306">
    <property type="protein sequence ID" value="KDO20678.1"/>
    <property type="molecule type" value="Genomic_DNA"/>
</dbReference>
<organism evidence="1 2">
    <name type="scientific">Saprolegnia parasitica (strain CBS 223.65)</name>
    <dbReference type="NCBI Taxonomy" id="695850"/>
    <lineage>
        <taxon>Eukaryota</taxon>
        <taxon>Sar</taxon>
        <taxon>Stramenopiles</taxon>
        <taxon>Oomycota</taxon>
        <taxon>Saprolegniomycetes</taxon>
        <taxon>Saprolegniales</taxon>
        <taxon>Saprolegniaceae</taxon>
        <taxon>Saprolegnia</taxon>
    </lineage>
</organism>
<dbReference type="KEGG" id="spar:SPRG_13430"/>
<dbReference type="PANTHER" id="PTHR31827">
    <property type="entry name" value="EMB|CAB89363.1"/>
    <property type="match status" value="1"/>
</dbReference>
<evidence type="ECO:0000313" key="2">
    <source>
        <dbReference type="Proteomes" id="UP000030745"/>
    </source>
</evidence>
<proteinExistence type="predicted"/>
<dbReference type="GeneID" id="24135309"/>